<dbReference type="EMBL" id="JBEYBF010000053">
    <property type="protein sequence ID" value="MEU1957074.1"/>
    <property type="molecule type" value="Genomic_DNA"/>
</dbReference>
<evidence type="ECO:0000259" key="1">
    <source>
        <dbReference type="Pfam" id="PF11716"/>
    </source>
</evidence>
<dbReference type="NCBIfam" id="TIGR03083">
    <property type="entry name" value="maleylpyruvate isomerase family mycothiol-dependent enzyme"/>
    <property type="match status" value="1"/>
</dbReference>
<comment type="caution">
    <text evidence="2">The sequence shown here is derived from an EMBL/GenBank/DDBJ whole genome shotgun (WGS) entry which is preliminary data.</text>
</comment>
<gene>
    <name evidence="2" type="ORF">ABZ510_35130</name>
</gene>
<keyword evidence="2" id="KW-0413">Isomerase</keyword>
<proteinExistence type="predicted"/>
<dbReference type="InterPro" id="IPR034660">
    <property type="entry name" value="DinB/YfiT-like"/>
</dbReference>
<protein>
    <submittedName>
        <fullName evidence="2">Maleylpyruvate isomerase family mycothiol-dependent enzyme</fullName>
    </submittedName>
</protein>
<organism evidence="2 3">
    <name type="scientific">Nocardia rhamnosiphila</name>
    <dbReference type="NCBI Taxonomy" id="426716"/>
    <lineage>
        <taxon>Bacteria</taxon>
        <taxon>Bacillati</taxon>
        <taxon>Actinomycetota</taxon>
        <taxon>Actinomycetes</taxon>
        <taxon>Mycobacteriales</taxon>
        <taxon>Nocardiaceae</taxon>
        <taxon>Nocardia</taxon>
    </lineage>
</organism>
<reference evidence="2 3" key="1">
    <citation type="submission" date="2024-06" db="EMBL/GenBank/DDBJ databases">
        <title>The Natural Products Discovery Center: Release of the First 8490 Sequenced Strains for Exploring Actinobacteria Biosynthetic Diversity.</title>
        <authorList>
            <person name="Kalkreuter E."/>
            <person name="Kautsar S.A."/>
            <person name="Yang D."/>
            <person name="Bader C.D."/>
            <person name="Teijaro C.N."/>
            <person name="Fluegel L."/>
            <person name="Davis C.M."/>
            <person name="Simpson J.R."/>
            <person name="Lauterbach L."/>
            <person name="Steele A.D."/>
            <person name="Gui C."/>
            <person name="Meng S."/>
            <person name="Li G."/>
            <person name="Viehrig K."/>
            <person name="Ye F."/>
            <person name="Su P."/>
            <person name="Kiefer A.F."/>
            <person name="Nichols A."/>
            <person name="Cepeda A.J."/>
            <person name="Yan W."/>
            <person name="Fan B."/>
            <person name="Jiang Y."/>
            <person name="Adhikari A."/>
            <person name="Zheng C.-J."/>
            <person name="Schuster L."/>
            <person name="Cowan T.M."/>
            <person name="Smanski M.J."/>
            <person name="Chevrette M.G."/>
            <person name="De Carvalho L.P.S."/>
            <person name="Shen B."/>
        </authorList>
    </citation>
    <scope>NUCLEOTIDE SEQUENCE [LARGE SCALE GENOMIC DNA]</scope>
    <source>
        <strain evidence="2 3">NPDC019708</strain>
    </source>
</reference>
<evidence type="ECO:0000313" key="3">
    <source>
        <dbReference type="Proteomes" id="UP001550628"/>
    </source>
</evidence>
<sequence>MPRADIWAAIHHERAALADELADLTPQQWSAPSLCGRWSVQEVVAHLTAAASTGRLRWIRSMLGARFDADLHNQRRMREHLGTGPAETLERFRATVTKTTAPSGHTAAWLGEIVVHGSDIRYPLGLAGAPALPAVTEVARFFAARDFTVSGRTATAGLHLQAADGPFDTGTGPSVRGGTLALVMAMAGRAEYCAELSGPGVATLRERIGG</sequence>
<dbReference type="Pfam" id="PF11716">
    <property type="entry name" value="MDMPI_N"/>
    <property type="match status" value="1"/>
</dbReference>
<feature type="domain" description="Mycothiol-dependent maleylpyruvate isomerase metal-binding" evidence="1">
    <location>
        <begin position="11"/>
        <end position="101"/>
    </location>
</feature>
<accession>A0ABV2X1N6</accession>
<dbReference type="GO" id="GO:0016853">
    <property type="term" value="F:isomerase activity"/>
    <property type="evidence" value="ECO:0007669"/>
    <property type="project" value="UniProtKB-KW"/>
</dbReference>
<keyword evidence="3" id="KW-1185">Reference proteome</keyword>
<dbReference type="Gene3D" id="1.20.120.450">
    <property type="entry name" value="dinb family like domain"/>
    <property type="match status" value="1"/>
</dbReference>
<dbReference type="SUPFAM" id="SSF109854">
    <property type="entry name" value="DinB/YfiT-like putative metalloenzymes"/>
    <property type="match status" value="1"/>
</dbReference>
<evidence type="ECO:0000313" key="2">
    <source>
        <dbReference type="EMBL" id="MEU1957074.1"/>
    </source>
</evidence>
<name>A0ABV2X1N6_9NOCA</name>
<dbReference type="RefSeq" id="WP_356956347.1">
    <property type="nucleotide sequence ID" value="NZ_JBEYBD010000005.1"/>
</dbReference>
<dbReference type="Proteomes" id="UP001550628">
    <property type="component" value="Unassembled WGS sequence"/>
</dbReference>
<dbReference type="InterPro" id="IPR024344">
    <property type="entry name" value="MDMPI_metal-binding"/>
</dbReference>
<dbReference type="InterPro" id="IPR017517">
    <property type="entry name" value="Maleyloyr_isom"/>
</dbReference>